<dbReference type="InterPro" id="IPR029058">
    <property type="entry name" value="AB_hydrolase_fold"/>
</dbReference>
<dbReference type="EMBL" id="JPYA02000002">
    <property type="protein sequence ID" value="MEB3750938.1"/>
    <property type="molecule type" value="Genomic_DNA"/>
</dbReference>
<keyword evidence="3" id="KW-1185">Reference proteome</keyword>
<organism evidence="2 3">
    <name type="scientific">Geobacillus icigianus</name>
    <dbReference type="NCBI Taxonomy" id="1430331"/>
    <lineage>
        <taxon>Bacteria</taxon>
        <taxon>Bacillati</taxon>
        <taxon>Bacillota</taxon>
        <taxon>Bacilli</taxon>
        <taxon>Bacillales</taxon>
        <taxon>Anoxybacillaceae</taxon>
        <taxon>Geobacillus</taxon>
    </lineage>
</organism>
<dbReference type="InterPro" id="IPR053145">
    <property type="entry name" value="AB_hydrolase_Est10"/>
</dbReference>
<reference evidence="2 3" key="1">
    <citation type="journal article" date="2014" name="Genome Announc.">
        <title>Draft Genome Sequence of Geobacillus icigianus Strain G1w1T Isolated from Hot Springs in the Valley of Geysers, Kamchatka (Russian Federation).</title>
        <authorList>
            <person name="Bryanskaya A.V."/>
            <person name="Rozanov A.S."/>
            <person name="Logacheva M.D."/>
            <person name="Kotenko A.V."/>
            <person name="Peltek S.E."/>
        </authorList>
    </citation>
    <scope>NUCLEOTIDE SEQUENCE [LARGE SCALE GENOMIC DNA]</scope>
    <source>
        <strain evidence="2 3">G1w1</strain>
    </source>
</reference>
<dbReference type="Pfam" id="PF12146">
    <property type="entry name" value="Hydrolase_4"/>
    <property type="match status" value="1"/>
</dbReference>
<comment type="caution">
    <text evidence="2">The sequence shown here is derived from an EMBL/GenBank/DDBJ whole genome shotgun (WGS) entry which is preliminary data.</text>
</comment>
<proteinExistence type="predicted"/>
<evidence type="ECO:0000313" key="2">
    <source>
        <dbReference type="EMBL" id="MEB3750938.1"/>
    </source>
</evidence>
<evidence type="ECO:0000259" key="1">
    <source>
        <dbReference type="Pfam" id="PF12146"/>
    </source>
</evidence>
<dbReference type="InterPro" id="IPR022742">
    <property type="entry name" value="Hydrolase_4"/>
</dbReference>
<dbReference type="Gene3D" id="3.40.50.1820">
    <property type="entry name" value="alpha/beta hydrolase"/>
    <property type="match status" value="1"/>
</dbReference>
<dbReference type="PANTHER" id="PTHR43265">
    <property type="entry name" value="ESTERASE ESTD"/>
    <property type="match status" value="1"/>
</dbReference>
<accession>A0ABU6BG44</accession>
<gene>
    <name evidence="2" type="ORF">EP10_001779</name>
</gene>
<dbReference type="PANTHER" id="PTHR43265:SF1">
    <property type="entry name" value="ESTERASE ESTD"/>
    <property type="match status" value="1"/>
</dbReference>
<dbReference type="Proteomes" id="UP000029267">
    <property type="component" value="Unassembled WGS sequence"/>
</dbReference>
<dbReference type="SUPFAM" id="SSF53474">
    <property type="entry name" value="alpha/beta-Hydrolases"/>
    <property type="match status" value="1"/>
</dbReference>
<evidence type="ECO:0000313" key="3">
    <source>
        <dbReference type="Proteomes" id="UP000029267"/>
    </source>
</evidence>
<name>A0ABU6BG44_9BACL</name>
<protein>
    <recommendedName>
        <fullName evidence="1">Serine aminopeptidase S33 domain-containing protein</fullName>
    </recommendedName>
</protein>
<sequence>MRFQYIESGGERLAVSIHDPAVSVDRDDVPVVVICHGFIGTRIGVDRLFVQAAERFASAGVGVVRFDYAGCGESSGEYGKNRFDDFIRQTRDVIRTVEQFPSFQRRPLVLLGHSLGGAVATVTAALDRRVARLVLWAPVAYPHVDIVRIATDGYGRSDGETIEYRGYRLSPSFFTSLVDIDPLQAAKQFPGDVLLVHGIADQEIPVTYADVYGEAFGQRADSRFAKQVIPEADHTFSSVSAREQLLQITTAWLFQRAVVV</sequence>
<feature type="domain" description="Serine aminopeptidase S33" evidence="1">
    <location>
        <begin position="31"/>
        <end position="145"/>
    </location>
</feature>